<name>A0ABU8VLU5_9BURK</name>
<sequence length="129" mass="13541">MSPAADKIRRARCAVDDVMLELFNLQIVEGAPHARIVGIASDCPEQSLLAARRIAALQRTDAGLHMCLAVASAALEVGRALLDRTKDEGIDDGELALQSCAKDADLVVEAALRARAILADRLPAPSASG</sequence>
<organism evidence="1 2">
    <name type="scientific">Variovorax ureilyticus</name>
    <dbReference type="NCBI Taxonomy" id="1836198"/>
    <lineage>
        <taxon>Bacteria</taxon>
        <taxon>Pseudomonadati</taxon>
        <taxon>Pseudomonadota</taxon>
        <taxon>Betaproteobacteria</taxon>
        <taxon>Burkholderiales</taxon>
        <taxon>Comamonadaceae</taxon>
        <taxon>Variovorax</taxon>
    </lineage>
</organism>
<evidence type="ECO:0000313" key="2">
    <source>
        <dbReference type="Proteomes" id="UP001365846"/>
    </source>
</evidence>
<protein>
    <submittedName>
        <fullName evidence="1">Uncharacterized protein</fullName>
    </submittedName>
</protein>
<comment type="caution">
    <text evidence="1">The sequence shown here is derived from an EMBL/GenBank/DDBJ whole genome shotgun (WGS) entry which is preliminary data.</text>
</comment>
<keyword evidence="2" id="KW-1185">Reference proteome</keyword>
<reference evidence="1 2" key="1">
    <citation type="submission" date="2024-03" db="EMBL/GenBank/DDBJ databases">
        <title>Novel species of the genus Variovorax.</title>
        <authorList>
            <person name="Liu Q."/>
            <person name="Xin Y.-H."/>
        </authorList>
    </citation>
    <scope>NUCLEOTIDE SEQUENCE [LARGE SCALE GENOMIC DNA]</scope>
    <source>
        <strain evidence="1 2">KACC 18899</strain>
    </source>
</reference>
<proteinExistence type="predicted"/>
<dbReference type="RefSeq" id="WP_340359779.1">
    <property type="nucleotide sequence ID" value="NZ_JBBKZU010000013.1"/>
</dbReference>
<gene>
    <name evidence="1" type="ORF">WKW77_25990</name>
</gene>
<dbReference type="EMBL" id="JBBKZU010000013">
    <property type="protein sequence ID" value="MEJ8814555.1"/>
    <property type="molecule type" value="Genomic_DNA"/>
</dbReference>
<accession>A0ABU8VLU5</accession>
<evidence type="ECO:0000313" key="1">
    <source>
        <dbReference type="EMBL" id="MEJ8814555.1"/>
    </source>
</evidence>
<dbReference type="Proteomes" id="UP001365846">
    <property type="component" value="Unassembled WGS sequence"/>
</dbReference>